<dbReference type="CDD" id="cd01949">
    <property type="entry name" value="GGDEF"/>
    <property type="match status" value="1"/>
</dbReference>
<dbReference type="PANTHER" id="PTHR44757">
    <property type="entry name" value="DIGUANYLATE CYCLASE DGCP"/>
    <property type="match status" value="1"/>
</dbReference>
<dbReference type="CDD" id="cd01948">
    <property type="entry name" value="EAL"/>
    <property type="match status" value="1"/>
</dbReference>
<dbReference type="Gene3D" id="3.20.20.450">
    <property type="entry name" value="EAL domain"/>
    <property type="match status" value="1"/>
</dbReference>
<feature type="transmembrane region" description="Helical" evidence="1">
    <location>
        <begin position="266"/>
        <end position="288"/>
    </location>
</feature>
<accession>A0AAX2QIC9</accession>
<name>A0AAX2QIC9_9HYPH</name>
<reference evidence="4 5" key="1">
    <citation type="submission" date="2019-03" db="EMBL/GenBank/DDBJ databases">
        <title>Genomic Encyclopedia of Type Strains, Phase IV (KMG-V): Genome sequencing to study the core and pangenomes of soil and plant-associated prokaryotes.</title>
        <authorList>
            <person name="Whitman W."/>
        </authorList>
    </citation>
    <scope>NUCLEOTIDE SEQUENCE [LARGE SCALE GENOMIC DNA]</scope>
    <source>
        <strain evidence="4 5">FB403</strain>
    </source>
</reference>
<evidence type="ECO:0000313" key="5">
    <source>
        <dbReference type="Proteomes" id="UP000295021"/>
    </source>
</evidence>
<dbReference type="SUPFAM" id="SSF141868">
    <property type="entry name" value="EAL domain-like"/>
    <property type="match status" value="1"/>
</dbReference>
<dbReference type="SUPFAM" id="SSF55073">
    <property type="entry name" value="Nucleotide cyclase"/>
    <property type="match status" value="1"/>
</dbReference>
<proteinExistence type="predicted"/>
<feature type="transmembrane region" description="Helical" evidence="1">
    <location>
        <begin position="20"/>
        <end position="42"/>
    </location>
</feature>
<dbReference type="InterPro" id="IPR001633">
    <property type="entry name" value="EAL_dom"/>
</dbReference>
<dbReference type="SMART" id="SM00267">
    <property type="entry name" value="GGDEF"/>
    <property type="match status" value="1"/>
</dbReference>
<evidence type="ECO:0000259" key="3">
    <source>
        <dbReference type="PROSITE" id="PS50887"/>
    </source>
</evidence>
<feature type="domain" description="GGDEF" evidence="3">
    <location>
        <begin position="333"/>
        <end position="466"/>
    </location>
</feature>
<dbReference type="AlphaFoldDB" id="A0AAX2QIC9"/>
<comment type="caution">
    <text evidence="4">The sequence shown here is derived from an EMBL/GenBank/DDBJ whole genome shotgun (WGS) entry which is preliminary data.</text>
</comment>
<dbReference type="PROSITE" id="PS50883">
    <property type="entry name" value="EAL"/>
    <property type="match status" value="1"/>
</dbReference>
<dbReference type="Pfam" id="PF00563">
    <property type="entry name" value="EAL"/>
    <property type="match status" value="1"/>
</dbReference>
<dbReference type="PROSITE" id="PS50887">
    <property type="entry name" value="GGDEF"/>
    <property type="match status" value="1"/>
</dbReference>
<dbReference type="InterPro" id="IPR052155">
    <property type="entry name" value="Biofilm_reg_signaling"/>
</dbReference>
<feature type="domain" description="EAL" evidence="2">
    <location>
        <begin position="475"/>
        <end position="724"/>
    </location>
</feature>
<dbReference type="EMBL" id="SMBI01000008">
    <property type="protein sequence ID" value="TCU22780.1"/>
    <property type="molecule type" value="Genomic_DNA"/>
</dbReference>
<evidence type="ECO:0000313" key="4">
    <source>
        <dbReference type="EMBL" id="TCU22780.1"/>
    </source>
</evidence>
<dbReference type="InterPro" id="IPR043128">
    <property type="entry name" value="Rev_trsase/Diguanyl_cyclase"/>
</dbReference>
<dbReference type="InterPro" id="IPR000160">
    <property type="entry name" value="GGDEF_dom"/>
</dbReference>
<dbReference type="Pfam" id="PF05228">
    <property type="entry name" value="CHASE4"/>
    <property type="match status" value="1"/>
</dbReference>
<evidence type="ECO:0000256" key="1">
    <source>
        <dbReference type="SAM" id="Phobius"/>
    </source>
</evidence>
<gene>
    <name evidence="4" type="ORF">EV131_108260</name>
</gene>
<dbReference type="PANTHER" id="PTHR44757:SF2">
    <property type="entry name" value="BIOFILM ARCHITECTURE MAINTENANCE PROTEIN MBAA"/>
    <property type="match status" value="1"/>
</dbReference>
<dbReference type="Gene3D" id="3.30.70.270">
    <property type="match status" value="1"/>
</dbReference>
<dbReference type="InterPro" id="IPR035919">
    <property type="entry name" value="EAL_sf"/>
</dbReference>
<keyword evidence="1" id="KW-1133">Transmembrane helix</keyword>
<dbReference type="SMART" id="SM00052">
    <property type="entry name" value="EAL"/>
    <property type="match status" value="1"/>
</dbReference>
<dbReference type="NCBIfam" id="TIGR00254">
    <property type="entry name" value="GGDEF"/>
    <property type="match status" value="1"/>
</dbReference>
<evidence type="ECO:0000259" key="2">
    <source>
        <dbReference type="PROSITE" id="PS50883"/>
    </source>
</evidence>
<dbReference type="InterPro" id="IPR007892">
    <property type="entry name" value="CHASE4"/>
</dbReference>
<sequence>MQAVGKSQSKGSGIGRHITVTGVLFSFAVIVAVVTVMVLTALERVTENANLLDDERSRETTIGAVKTFEDQLGATLDDYAAWDDAAANVYAPDGMAWTVSNYGEMSVNSSLFDVAIVIDGEKKAIMTYRDGKPMEEPLTDFFAPSLWVLLDRVKAAGPADRPQAVGFVTTKRGIAAVGVALVREKSGALDAPVGQRRYLVFARHLDDDRVTALGQTYVIGGLRLAPPSFAADYRVPIVDPTGATLGKLVWTSRSPGDIAYAQVRPMVIQALGLVGLFFVVLLVIGWLAGRRLRAEEGSAREEALRDRLSGLSNRDGLGLAVDRFVVEACQAKRNVLLLYLDLDGFKEVNDSYGHGTGDQLIRAVAAGLAVLIPQGAVLARIGGDEFAIAFLSDSENAVALQLAEQILDFLVEPLEIGRRVVVVGASIGIAMSPLGAVGREELVRRSDLAMYKAKEAGRARMMLYDPSMDADREQRNALELDLRMAIESGDLTLAYQPLIDASTHAMTGVEALVRWNRPGHGPVSPELFIPIAETSGLIESLGLFVLRKACETAKQWPELNVSVNVSPGQFRNPAFSDYVRYVLKQTETEAGRITLEITEGYMIQNPQRTRQSIDRLKGLGVKVALDDFGSGFSSIGYLRQFGFDRIKIDRSLVMGVNEDRRQREMLQATVALARSLDIPVTAEGIETEEQAIAMRLFGCDCLQGYWFGKPVTSDLITEMLQERRKAEPAARRHVGAARPAA</sequence>
<organism evidence="4 5">
    <name type="scientific">Rhizobium laguerreae</name>
    <dbReference type="NCBI Taxonomy" id="1076926"/>
    <lineage>
        <taxon>Bacteria</taxon>
        <taxon>Pseudomonadati</taxon>
        <taxon>Pseudomonadota</taxon>
        <taxon>Alphaproteobacteria</taxon>
        <taxon>Hyphomicrobiales</taxon>
        <taxon>Rhizobiaceae</taxon>
        <taxon>Rhizobium/Agrobacterium group</taxon>
        <taxon>Rhizobium</taxon>
    </lineage>
</organism>
<keyword evidence="1" id="KW-0812">Transmembrane</keyword>
<dbReference type="RefSeq" id="WP_132612382.1">
    <property type="nucleotide sequence ID" value="NZ_JABEQX010000009.1"/>
</dbReference>
<keyword evidence="1" id="KW-0472">Membrane</keyword>
<dbReference type="Proteomes" id="UP000295021">
    <property type="component" value="Unassembled WGS sequence"/>
</dbReference>
<dbReference type="Pfam" id="PF00990">
    <property type="entry name" value="GGDEF"/>
    <property type="match status" value="1"/>
</dbReference>
<dbReference type="InterPro" id="IPR029787">
    <property type="entry name" value="Nucleotide_cyclase"/>
</dbReference>
<protein>
    <submittedName>
        <fullName evidence="4">Periplasmic sensor diguanylate cyclase/phosphodiesterase</fullName>
    </submittedName>
</protein>